<feature type="non-terminal residue" evidence="2">
    <location>
        <position position="169"/>
    </location>
</feature>
<dbReference type="PANTHER" id="PTHR15600">
    <property type="entry name" value="SACSIN"/>
    <property type="match status" value="1"/>
</dbReference>
<dbReference type="VEuPathDB" id="FungiDB:RhiirA1_499756"/>
<evidence type="ECO:0000313" key="3">
    <source>
        <dbReference type="EMBL" id="PKC70847.1"/>
    </source>
</evidence>
<accession>A0A2I1DY26</accession>
<dbReference type="VEuPathDB" id="FungiDB:RhiirFUN_003001"/>
<feature type="domain" description="Sacsin/Nov" evidence="1">
    <location>
        <begin position="1"/>
        <end position="169"/>
    </location>
</feature>
<reference evidence="3 4" key="4">
    <citation type="submission" date="2017-10" db="EMBL/GenBank/DDBJ databases">
        <title>Genome analyses suggest a sexual origin of heterokaryosis in a supposedly ancient asexual fungus.</title>
        <authorList>
            <person name="Corradi N."/>
            <person name="Sedzielewska K."/>
            <person name="Noel J."/>
            <person name="Charron P."/>
            <person name="Farinelli L."/>
            <person name="Marton T."/>
            <person name="Kruger M."/>
            <person name="Pelin A."/>
            <person name="Brachmann A."/>
            <person name="Corradi N."/>
        </authorList>
    </citation>
    <scope>NUCLEOTIDE SEQUENCE [LARGE SCALE GENOMIC DNA]</scope>
    <source>
        <strain evidence="3 4">A1</strain>
    </source>
</reference>
<name>A0A2I1DY26_9GLOM</name>
<dbReference type="VEuPathDB" id="FungiDB:FUN_021169"/>
<sequence>ADDAGATRFHVILDYRSHPTNSLINPEMRDWQGPAILIFNNGIFEDVDFQSLMNIRVGGRQGDRTMIGKYGLGFNSCYHFTDVPSLISRDSIVFLDPQETYLGQRGIKSPFPRNGIRRYSERDQLVPFENIEGIDFRSTFNGSLFRIPLRRSRSDISNRVFTIEEVRSL</sequence>
<dbReference type="Pfam" id="PF25794">
    <property type="entry name" value="SACS"/>
    <property type="match status" value="1"/>
</dbReference>
<evidence type="ECO:0000313" key="2">
    <source>
        <dbReference type="EMBL" id="PKC13897.1"/>
    </source>
</evidence>
<evidence type="ECO:0000259" key="1">
    <source>
        <dbReference type="Pfam" id="PF25794"/>
    </source>
</evidence>
<dbReference type="OrthoDB" id="1262810at2759"/>
<reference evidence="2 5" key="2">
    <citation type="submission" date="2017-09" db="EMBL/GenBank/DDBJ databases">
        <title>Extensive intraspecific genome diversity in a model arbuscular mycorrhizal fungus.</title>
        <authorList>
            <person name="Chen E.C."/>
            <person name="Morin E."/>
            <person name="Beaudet D."/>
            <person name="Noel J."/>
            <person name="Ndikumana S."/>
            <person name="Charron P."/>
            <person name="St-Onge C."/>
            <person name="Giorgi J."/>
            <person name="Grigoriev I.V."/>
            <person name="Roux C."/>
            <person name="Martin F.M."/>
            <person name="Corradi N."/>
        </authorList>
    </citation>
    <scope>NUCLEOTIDE SEQUENCE [LARGE SCALE GENOMIC DNA]</scope>
    <source>
        <strain evidence="2 5">A5</strain>
    </source>
</reference>
<evidence type="ECO:0000313" key="4">
    <source>
        <dbReference type="Proteomes" id="UP000232688"/>
    </source>
</evidence>
<dbReference type="InterPro" id="IPR052972">
    <property type="entry name" value="Sacsin_chaperone_reg"/>
</dbReference>
<protein>
    <recommendedName>
        <fullName evidence="1">Sacsin/Nov domain-containing protein</fullName>
    </recommendedName>
</protein>
<dbReference type="InterPro" id="IPR058210">
    <property type="entry name" value="SACS/Nov_dom"/>
</dbReference>
<dbReference type="EMBL" id="LLXJ01000164">
    <property type="protein sequence ID" value="PKC13897.1"/>
    <property type="molecule type" value="Genomic_DNA"/>
</dbReference>
<dbReference type="InterPro" id="IPR036890">
    <property type="entry name" value="HATPase_C_sf"/>
</dbReference>
<feature type="non-terminal residue" evidence="2">
    <location>
        <position position="1"/>
    </location>
</feature>
<dbReference type="GO" id="GO:0030544">
    <property type="term" value="F:Hsp70 protein binding"/>
    <property type="evidence" value="ECO:0007669"/>
    <property type="project" value="TreeGrafter"/>
</dbReference>
<dbReference type="EMBL" id="LLXH01000199">
    <property type="protein sequence ID" value="PKC70847.1"/>
    <property type="molecule type" value="Genomic_DNA"/>
</dbReference>
<evidence type="ECO:0000313" key="5">
    <source>
        <dbReference type="Proteomes" id="UP000232722"/>
    </source>
</evidence>
<gene>
    <name evidence="3" type="ORF">RhiirA1_499756</name>
    <name evidence="2" type="ORF">RhiirA5_456918</name>
</gene>
<dbReference type="Proteomes" id="UP000232688">
    <property type="component" value="Unassembled WGS sequence"/>
</dbReference>
<dbReference type="AlphaFoldDB" id="A0A2I1DY26"/>
<reference evidence="2 5" key="1">
    <citation type="submission" date="2016-04" db="EMBL/GenBank/DDBJ databases">
        <title>Genome analyses suggest a sexual origin of heterokaryosis in a supposedly ancient asexual fungus.</title>
        <authorList>
            <person name="Ropars J."/>
            <person name="Sedzielewska K."/>
            <person name="Noel J."/>
            <person name="Charron P."/>
            <person name="Farinelli L."/>
            <person name="Marton T."/>
            <person name="Kruger M."/>
            <person name="Pelin A."/>
            <person name="Brachmann A."/>
            <person name="Corradi N."/>
        </authorList>
    </citation>
    <scope>NUCLEOTIDE SEQUENCE [LARGE SCALE GENOMIC DNA]</scope>
    <source>
        <strain evidence="2 5">A5</strain>
    </source>
</reference>
<proteinExistence type="predicted"/>
<reference evidence="3 4" key="3">
    <citation type="submission" date="2017-10" db="EMBL/GenBank/DDBJ databases">
        <title>Extensive intraspecific genome diversity in a model arbuscular mycorrhizal fungus.</title>
        <authorList>
            <person name="Chen E.C.H."/>
            <person name="Morin E."/>
            <person name="Baudet D."/>
            <person name="Noel J."/>
            <person name="Ndikumana S."/>
            <person name="Charron P."/>
            <person name="St-Onge C."/>
            <person name="Giorgi J."/>
            <person name="Grigoriev I.V."/>
            <person name="Roux C."/>
            <person name="Martin F.M."/>
            <person name="Corradi N."/>
        </authorList>
    </citation>
    <scope>NUCLEOTIDE SEQUENCE [LARGE SCALE GENOMIC DNA]</scope>
    <source>
        <strain evidence="3 4">A1</strain>
    </source>
</reference>
<dbReference type="Proteomes" id="UP000232722">
    <property type="component" value="Unassembled WGS sequence"/>
</dbReference>
<comment type="caution">
    <text evidence="2">The sequence shown here is derived from an EMBL/GenBank/DDBJ whole genome shotgun (WGS) entry which is preliminary data.</text>
</comment>
<dbReference type="SUPFAM" id="SSF55874">
    <property type="entry name" value="ATPase domain of HSP90 chaperone/DNA topoisomerase II/histidine kinase"/>
    <property type="match status" value="1"/>
</dbReference>
<dbReference type="PANTHER" id="PTHR15600:SF42">
    <property type="entry name" value="SACSIN"/>
    <property type="match status" value="1"/>
</dbReference>
<organism evidence="2 5">
    <name type="scientific">Rhizophagus irregularis</name>
    <dbReference type="NCBI Taxonomy" id="588596"/>
    <lineage>
        <taxon>Eukaryota</taxon>
        <taxon>Fungi</taxon>
        <taxon>Fungi incertae sedis</taxon>
        <taxon>Mucoromycota</taxon>
        <taxon>Glomeromycotina</taxon>
        <taxon>Glomeromycetes</taxon>
        <taxon>Glomerales</taxon>
        <taxon>Glomeraceae</taxon>
        <taxon>Rhizophagus</taxon>
    </lineage>
</organism>